<evidence type="ECO:0000256" key="5">
    <source>
        <dbReference type="ARBA" id="ARBA00047899"/>
    </source>
</evidence>
<dbReference type="InterPro" id="IPR036426">
    <property type="entry name" value="Bulb-type_lectin_dom_sf"/>
</dbReference>
<evidence type="ECO:0000256" key="1">
    <source>
        <dbReference type="ARBA" id="ARBA00004479"/>
    </source>
</evidence>
<name>A0A5J9UHQ0_9POAL</name>
<gene>
    <name evidence="10" type="ORF">EJB05_32499</name>
</gene>
<dbReference type="GO" id="GO:0051707">
    <property type="term" value="P:response to other organism"/>
    <property type="evidence" value="ECO:0007669"/>
    <property type="project" value="UniProtKB-ARBA"/>
</dbReference>
<dbReference type="InterPro" id="IPR003609">
    <property type="entry name" value="Pan_app"/>
</dbReference>
<keyword evidence="4" id="KW-0675">Receptor</keyword>
<evidence type="ECO:0000256" key="2">
    <source>
        <dbReference type="ARBA" id="ARBA00012513"/>
    </source>
</evidence>
<comment type="subcellular location">
    <subcellularLocation>
        <location evidence="1">Membrane</location>
        <topology evidence="1">Single-pass type I membrane protein</topology>
    </subcellularLocation>
</comment>
<keyword evidence="7" id="KW-0472">Membrane</keyword>
<organism evidence="10 11">
    <name type="scientific">Eragrostis curvula</name>
    <name type="common">weeping love grass</name>
    <dbReference type="NCBI Taxonomy" id="38414"/>
    <lineage>
        <taxon>Eukaryota</taxon>
        <taxon>Viridiplantae</taxon>
        <taxon>Streptophyta</taxon>
        <taxon>Embryophyta</taxon>
        <taxon>Tracheophyta</taxon>
        <taxon>Spermatophyta</taxon>
        <taxon>Magnoliopsida</taxon>
        <taxon>Liliopsida</taxon>
        <taxon>Poales</taxon>
        <taxon>Poaceae</taxon>
        <taxon>PACMAD clade</taxon>
        <taxon>Chloridoideae</taxon>
        <taxon>Eragrostideae</taxon>
        <taxon>Eragrostidinae</taxon>
        <taxon>Eragrostis</taxon>
    </lineage>
</organism>
<dbReference type="PANTHER" id="PTHR47976:SF110">
    <property type="entry name" value="RECEPTOR-LIKE SERINE_THREONINE-PROTEIN KINASE"/>
    <property type="match status" value="1"/>
</dbReference>
<dbReference type="Proteomes" id="UP000324897">
    <property type="component" value="Unassembled WGS sequence"/>
</dbReference>
<dbReference type="AlphaFoldDB" id="A0A5J9UHQ0"/>
<comment type="caution">
    <text evidence="10">The sequence shown here is derived from an EMBL/GenBank/DDBJ whole genome shotgun (WGS) entry which is preliminary data.</text>
</comment>
<dbReference type="InterPro" id="IPR001480">
    <property type="entry name" value="Bulb-type_lectin_dom"/>
</dbReference>
<dbReference type="SMART" id="SM00108">
    <property type="entry name" value="B_lectin"/>
    <property type="match status" value="1"/>
</dbReference>
<dbReference type="Gene3D" id="2.90.10.30">
    <property type="match status" value="1"/>
</dbReference>
<proteinExistence type="predicted"/>
<comment type="catalytic activity">
    <reaction evidence="6">
        <text>L-seryl-[protein] + ATP = O-phospho-L-seryl-[protein] + ADP + H(+)</text>
        <dbReference type="Rhea" id="RHEA:17989"/>
        <dbReference type="Rhea" id="RHEA-COMP:9863"/>
        <dbReference type="Rhea" id="RHEA-COMP:11604"/>
        <dbReference type="ChEBI" id="CHEBI:15378"/>
        <dbReference type="ChEBI" id="CHEBI:29999"/>
        <dbReference type="ChEBI" id="CHEBI:30616"/>
        <dbReference type="ChEBI" id="CHEBI:83421"/>
        <dbReference type="ChEBI" id="CHEBI:456216"/>
        <dbReference type="EC" id="2.7.11.1"/>
    </reaction>
</comment>
<dbReference type="Pfam" id="PF08276">
    <property type="entry name" value="PAN_2"/>
    <property type="match status" value="1"/>
</dbReference>
<protein>
    <recommendedName>
        <fullName evidence="2">non-specific serine/threonine protein kinase</fullName>
        <ecNumber evidence="2">2.7.11.1</ecNumber>
    </recommendedName>
</protein>
<keyword evidence="7" id="KW-1133">Transmembrane helix</keyword>
<reference evidence="10 11" key="1">
    <citation type="journal article" date="2019" name="Sci. Rep.">
        <title>A high-quality genome of Eragrostis curvula grass provides insights into Poaceae evolution and supports new strategies to enhance forage quality.</title>
        <authorList>
            <person name="Carballo J."/>
            <person name="Santos B.A.C.M."/>
            <person name="Zappacosta D."/>
            <person name="Garbus I."/>
            <person name="Selva J.P."/>
            <person name="Gallo C.A."/>
            <person name="Diaz A."/>
            <person name="Albertini E."/>
            <person name="Caccamo M."/>
            <person name="Echenique V."/>
        </authorList>
    </citation>
    <scope>NUCLEOTIDE SEQUENCE [LARGE SCALE GENOMIC DNA]</scope>
    <source>
        <strain evidence="11">cv. Victoria</strain>
        <tissue evidence="10">Leaf</tissue>
    </source>
</reference>
<keyword evidence="11" id="KW-1185">Reference proteome</keyword>
<evidence type="ECO:0000256" key="6">
    <source>
        <dbReference type="ARBA" id="ARBA00048679"/>
    </source>
</evidence>
<evidence type="ECO:0000256" key="4">
    <source>
        <dbReference type="ARBA" id="ARBA00023170"/>
    </source>
</evidence>
<dbReference type="PROSITE" id="PS50927">
    <property type="entry name" value="BULB_LECTIN"/>
    <property type="match status" value="1"/>
</dbReference>
<dbReference type="PANTHER" id="PTHR47976">
    <property type="entry name" value="G-TYPE LECTIN S-RECEPTOR-LIKE SERINE/THREONINE-PROTEIN KINASE SD2-5"/>
    <property type="match status" value="1"/>
</dbReference>
<dbReference type="OrthoDB" id="1895837at2759"/>
<keyword evidence="7" id="KW-0812">Transmembrane</keyword>
<comment type="catalytic activity">
    <reaction evidence="5">
        <text>L-threonyl-[protein] + ATP = O-phospho-L-threonyl-[protein] + ADP + H(+)</text>
        <dbReference type="Rhea" id="RHEA:46608"/>
        <dbReference type="Rhea" id="RHEA-COMP:11060"/>
        <dbReference type="Rhea" id="RHEA-COMP:11605"/>
        <dbReference type="ChEBI" id="CHEBI:15378"/>
        <dbReference type="ChEBI" id="CHEBI:30013"/>
        <dbReference type="ChEBI" id="CHEBI:30616"/>
        <dbReference type="ChEBI" id="CHEBI:61977"/>
        <dbReference type="ChEBI" id="CHEBI:456216"/>
        <dbReference type="EC" id="2.7.11.1"/>
    </reaction>
</comment>
<feature type="non-terminal residue" evidence="10">
    <location>
        <position position="1"/>
    </location>
</feature>
<dbReference type="EC" id="2.7.11.1" evidence="2"/>
<dbReference type="FunFam" id="2.90.10.30:FF:000003">
    <property type="entry name" value="Os04g0303100 protein"/>
    <property type="match status" value="1"/>
</dbReference>
<accession>A0A5J9UHQ0</accession>
<dbReference type="Gene3D" id="1.10.510.10">
    <property type="entry name" value="Transferase(Phosphotransferase) domain 1"/>
    <property type="match status" value="1"/>
</dbReference>
<dbReference type="SUPFAM" id="SSF51110">
    <property type="entry name" value="alpha-D-mannose-specific plant lectins"/>
    <property type="match status" value="1"/>
</dbReference>
<dbReference type="GO" id="GO:0016020">
    <property type="term" value="C:membrane"/>
    <property type="evidence" value="ECO:0007669"/>
    <property type="project" value="UniProtKB-SubCell"/>
</dbReference>
<dbReference type="GO" id="GO:0004674">
    <property type="term" value="F:protein serine/threonine kinase activity"/>
    <property type="evidence" value="ECO:0007669"/>
    <property type="project" value="UniProtKB-EC"/>
</dbReference>
<dbReference type="EMBL" id="RWGY01000026">
    <property type="protein sequence ID" value="TVU22781.1"/>
    <property type="molecule type" value="Genomic_DNA"/>
</dbReference>
<dbReference type="Gramene" id="TVU22781">
    <property type="protein sequence ID" value="TVU22781"/>
    <property type="gene ID" value="EJB05_32499"/>
</dbReference>
<evidence type="ECO:0000256" key="3">
    <source>
        <dbReference type="ARBA" id="ARBA00022729"/>
    </source>
</evidence>
<evidence type="ECO:0000313" key="11">
    <source>
        <dbReference type="Proteomes" id="UP000324897"/>
    </source>
</evidence>
<evidence type="ECO:0000256" key="8">
    <source>
        <dbReference type="SAM" id="SignalP"/>
    </source>
</evidence>
<dbReference type="Pfam" id="PF01453">
    <property type="entry name" value="B_lectin"/>
    <property type="match status" value="1"/>
</dbReference>
<feature type="chain" id="PRO_5023819289" description="non-specific serine/threonine protein kinase" evidence="8">
    <location>
        <begin position="27"/>
        <end position="630"/>
    </location>
</feature>
<evidence type="ECO:0000259" key="9">
    <source>
        <dbReference type="PROSITE" id="PS50927"/>
    </source>
</evidence>
<dbReference type="CDD" id="cd01098">
    <property type="entry name" value="PAN_AP_plant"/>
    <property type="match status" value="1"/>
</dbReference>
<evidence type="ECO:0000256" key="7">
    <source>
        <dbReference type="SAM" id="Phobius"/>
    </source>
</evidence>
<feature type="domain" description="Bulb-type lectin" evidence="9">
    <location>
        <begin position="56"/>
        <end position="182"/>
    </location>
</feature>
<feature type="transmembrane region" description="Helical" evidence="7">
    <location>
        <begin position="467"/>
        <end position="490"/>
    </location>
</feature>
<evidence type="ECO:0000313" key="10">
    <source>
        <dbReference type="EMBL" id="TVU22781.1"/>
    </source>
</evidence>
<sequence length="630" mass="68632">MAALPFLLAMFIAWLGVVLLLPAIQAQPEATGYPDATAPARWTNSPTLEHAVDLTDGSAVRVLLLNNLYDVYQGPSFAAGFYCAPPCDAFLFAIYIVNANSYGVVQDSMAQVIWAANRGRPVRENATLSLTVANGLVLHDADGSLVWSAGSSGMAVAGLTITRAGNLVLLDGNNVSVWESFHHPTDSIVTGQILDEGMVLTPSMSITNFSADGQLRFTVQGSRLYAIAGSQVYYPNRVSTPFSAANLRNEGRTDVLVFFSNGSIAAIPFPVERQPVYNMFNRPPPGVHILIRLALPQSLQYMRFESDGHLRLYDMVYAITVSAPVYLKETRAWPTSGQSTTKRPIGCMPQVPISCQSVQDHRLVALSNVSYFNSIDRSSAQPEVVDEGSCKQACLHNCSCKAALFYYAGNASGGSCFFLSQLFSFDVLQQDILQDLPYNSSAYIKVQLTHPPPGGNPVRVKKSSPSIMIGVILGSIGGFIVLLLFITLLCKRRKRYEQIDEEGDLGELPGMPTSLLQEKARNDQLVELIDKNSEDMQMHRQEAVGMIKLAMWCLQIDYNKRPQMSVVVQVLEGTVEVETNIYYTFVATVPVTLGNAAETGSSAPHVASQLSGPRSIKLELILDPTGEART</sequence>
<feature type="signal peptide" evidence="8">
    <location>
        <begin position="1"/>
        <end position="26"/>
    </location>
</feature>
<dbReference type="InterPro" id="IPR051343">
    <property type="entry name" value="G-type_lectin_kinases/EP1-like"/>
</dbReference>
<dbReference type="CDD" id="cd00028">
    <property type="entry name" value="B_lectin"/>
    <property type="match status" value="1"/>
</dbReference>
<keyword evidence="3 8" id="KW-0732">Signal</keyword>